<organism evidence="2 3">
    <name type="scientific">Virgibacillus tibetensis</name>
    <dbReference type="NCBI Taxonomy" id="3042313"/>
    <lineage>
        <taxon>Bacteria</taxon>
        <taxon>Bacillati</taxon>
        <taxon>Bacillota</taxon>
        <taxon>Bacilli</taxon>
        <taxon>Bacillales</taxon>
        <taxon>Bacillaceae</taxon>
        <taxon>Virgibacillus</taxon>
    </lineage>
</organism>
<name>A0ABU6KEN1_9BACI</name>
<accession>A0ABU6KEN1</accession>
<dbReference type="RefSeq" id="WP_327606862.1">
    <property type="nucleotide sequence ID" value="NZ_JARZFX010000002.1"/>
</dbReference>
<dbReference type="Proteomes" id="UP001335737">
    <property type="component" value="Unassembled WGS sequence"/>
</dbReference>
<evidence type="ECO:0000313" key="3">
    <source>
        <dbReference type="Proteomes" id="UP001335737"/>
    </source>
</evidence>
<feature type="chain" id="PRO_5045883820" description="Lipoprotein" evidence="1">
    <location>
        <begin position="25"/>
        <end position="227"/>
    </location>
</feature>
<keyword evidence="1" id="KW-0732">Signal</keyword>
<proteinExistence type="predicted"/>
<feature type="signal peptide" evidence="1">
    <location>
        <begin position="1"/>
        <end position="24"/>
    </location>
</feature>
<comment type="caution">
    <text evidence="2">The sequence shown here is derived from an EMBL/GenBank/DDBJ whole genome shotgun (WGS) entry which is preliminary data.</text>
</comment>
<reference evidence="2 3" key="1">
    <citation type="journal article" date="2024" name="Int. J. Syst. Evol. Microbiol.">
        <title>Virgibacillus tibetensis sp. nov., isolated from salt lake on the Tibetan Plateau of China.</title>
        <authorList>
            <person name="Phurbu D."/>
            <person name="Liu Z.-X."/>
            <person name="Wang R."/>
            <person name="Zheng Y.-Y."/>
            <person name="Liu H.-C."/>
            <person name="Zhou Y.-G."/>
            <person name="Yu Y.-J."/>
            <person name="Li A.-H."/>
        </authorList>
    </citation>
    <scope>NUCLEOTIDE SEQUENCE [LARGE SCALE GENOMIC DNA]</scope>
    <source>
        <strain evidence="2 3">C22-A2</strain>
    </source>
</reference>
<dbReference type="PROSITE" id="PS51257">
    <property type="entry name" value="PROKAR_LIPOPROTEIN"/>
    <property type="match status" value="1"/>
</dbReference>
<protein>
    <recommendedName>
        <fullName evidence="4">Lipoprotein</fullName>
    </recommendedName>
</protein>
<evidence type="ECO:0000313" key="2">
    <source>
        <dbReference type="EMBL" id="MEC5423309.1"/>
    </source>
</evidence>
<gene>
    <name evidence="2" type="ORF">QGM71_07325</name>
</gene>
<evidence type="ECO:0000256" key="1">
    <source>
        <dbReference type="SAM" id="SignalP"/>
    </source>
</evidence>
<evidence type="ECO:0008006" key="4">
    <source>
        <dbReference type="Google" id="ProtNLM"/>
    </source>
</evidence>
<keyword evidence="3" id="KW-1185">Reference proteome</keyword>
<sequence>MRKKGVFFVLFLVLFLLAACGGQAERDFKDAQWGMTMDEVIQLEESNSNSLYEEDSSSYGGGMELRYDDMFINGKEADVVYTFYREVDNYSVIFPETFYKGGVEFFNKLSDDSLSDEEYEQLNDEFEKKNKANIEKIENMPDTFVFDDYLLIEGDYYFRNLDEKDSEELLESLMDTYGEPPYENEGYYRWYTGRTEIYFNGEDYISYTADYLAIEKYIKTNSGVSDL</sequence>
<dbReference type="EMBL" id="JARZFX010000002">
    <property type="protein sequence ID" value="MEC5423309.1"/>
    <property type="molecule type" value="Genomic_DNA"/>
</dbReference>